<dbReference type="AlphaFoldDB" id="A0A9N9SA08"/>
<comment type="subcellular location">
    <subcellularLocation>
        <location evidence="1">Endoplasmic reticulum membrane</location>
        <topology evidence="1">Multi-pass membrane protein</topology>
    </subcellularLocation>
</comment>
<feature type="transmembrane region" description="Helical" evidence="10">
    <location>
        <begin position="734"/>
        <end position="762"/>
    </location>
</feature>
<feature type="transmembrane region" description="Helical" evidence="10">
    <location>
        <begin position="907"/>
        <end position="927"/>
    </location>
</feature>
<feature type="transmembrane region" description="Helical" evidence="10">
    <location>
        <begin position="670"/>
        <end position="698"/>
    </location>
</feature>
<dbReference type="InterPro" id="IPR056824">
    <property type="entry name" value="PGAP1_TMD"/>
</dbReference>
<evidence type="ECO:0000256" key="6">
    <source>
        <dbReference type="ARBA" id="ARBA00022824"/>
    </source>
</evidence>
<reference evidence="14" key="2">
    <citation type="submission" date="2022-10" db="EMBL/GenBank/DDBJ databases">
        <authorList>
            <consortium name="ENA_rothamsted_submissions"/>
            <consortium name="culmorum"/>
            <person name="King R."/>
        </authorList>
    </citation>
    <scope>NUCLEOTIDE SEQUENCE</scope>
</reference>
<evidence type="ECO:0000259" key="12">
    <source>
        <dbReference type="Pfam" id="PF07819"/>
    </source>
</evidence>
<feature type="transmembrane region" description="Helical" evidence="10">
    <location>
        <begin position="976"/>
        <end position="993"/>
    </location>
</feature>
<keyword evidence="7 10" id="KW-0653">Protein transport</keyword>
<comment type="function">
    <text evidence="10">Involved in inositol deacylation of GPI-anchored proteins which plays important roles in the quality control and ER-associated degradation of GPI-anchored proteins.</text>
</comment>
<evidence type="ECO:0000256" key="9">
    <source>
        <dbReference type="ARBA" id="ARBA00023136"/>
    </source>
</evidence>
<evidence type="ECO:0000259" key="13">
    <source>
        <dbReference type="Pfam" id="PF25140"/>
    </source>
</evidence>
<gene>
    <name evidence="14" type="ORF">PHAECO_LOCUS852</name>
</gene>
<evidence type="ECO:0000256" key="7">
    <source>
        <dbReference type="ARBA" id="ARBA00022927"/>
    </source>
</evidence>
<dbReference type="EC" id="3.1.-.-" evidence="10"/>
<feature type="compositionally biased region" description="Basic and acidic residues" evidence="11">
    <location>
        <begin position="802"/>
        <end position="811"/>
    </location>
</feature>
<keyword evidence="3 10" id="KW-0813">Transport</keyword>
<feature type="transmembrane region" description="Helical" evidence="10">
    <location>
        <begin position="590"/>
        <end position="607"/>
    </location>
</feature>
<keyword evidence="4 10" id="KW-0812">Transmembrane</keyword>
<keyword evidence="15" id="KW-1185">Reference proteome</keyword>
<protein>
    <recommendedName>
        <fullName evidence="10">GPI inositol-deacylase</fullName>
        <ecNumber evidence="10">3.1.-.-</ecNumber>
    </recommendedName>
</protein>
<dbReference type="GO" id="GO:0005789">
    <property type="term" value="C:endoplasmic reticulum membrane"/>
    <property type="evidence" value="ECO:0007669"/>
    <property type="project" value="UniProtKB-SubCell"/>
</dbReference>
<dbReference type="GO" id="GO:0015031">
    <property type="term" value="P:protein transport"/>
    <property type="evidence" value="ECO:0007669"/>
    <property type="project" value="UniProtKB-KW"/>
</dbReference>
<comment type="similarity">
    <text evidence="2 10">Belongs to the GPI inositol-deacylase family.</text>
</comment>
<feature type="compositionally biased region" description="Basic and acidic residues" evidence="11">
    <location>
        <begin position="857"/>
        <end position="874"/>
    </location>
</feature>
<dbReference type="InterPro" id="IPR039529">
    <property type="entry name" value="PGAP1/BST1"/>
</dbReference>
<dbReference type="InterPro" id="IPR029058">
    <property type="entry name" value="AB_hydrolase_fold"/>
</dbReference>
<dbReference type="SUPFAM" id="SSF53474">
    <property type="entry name" value="alpha/beta-Hydrolases"/>
    <property type="match status" value="1"/>
</dbReference>
<organism evidence="14 15">
    <name type="scientific">Phaedon cochleariae</name>
    <name type="common">Mustard beetle</name>
    <dbReference type="NCBI Taxonomy" id="80249"/>
    <lineage>
        <taxon>Eukaryota</taxon>
        <taxon>Metazoa</taxon>
        <taxon>Ecdysozoa</taxon>
        <taxon>Arthropoda</taxon>
        <taxon>Hexapoda</taxon>
        <taxon>Insecta</taxon>
        <taxon>Pterygota</taxon>
        <taxon>Neoptera</taxon>
        <taxon>Endopterygota</taxon>
        <taxon>Coleoptera</taxon>
        <taxon>Polyphaga</taxon>
        <taxon>Cucujiformia</taxon>
        <taxon>Chrysomeloidea</taxon>
        <taxon>Chrysomelidae</taxon>
        <taxon>Chrysomelinae</taxon>
        <taxon>Chrysomelini</taxon>
        <taxon>Phaedon</taxon>
    </lineage>
</organism>
<reference evidence="14" key="1">
    <citation type="submission" date="2022-01" db="EMBL/GenBank/DDBJ databases">
        <authorList>
            <person name="King R."/>
        </authorList>
    </citation>
    <scope>NUCLEOTIDE SEQUENCE</scope>
</reference>
<keyword evidence="9 10" id="KW-0472">Membrane</keyword>
<sequence length="1046" mass="119347">MKIVGGFILLSLIITCFYFVGLLKFLIDHDENKCGMTYMYEFPQFVRIANKVDKQYRKYGLYAYSEGRLTERARNMYFDGIPVLFIPGNAGSCKQVRSISSVALRKSLDSRINYHFDYFTVDFNEELSGLYGPLLFEQLHYVNKSLHRILELYKDGQNKPRSVIIVGHSIGGIIALNLASQLSNPKLVPLIITLATPVKRPFIILDYHIEQFYNYNVSNLPRSTTIISISGGYRDILIPPHLIDNMSTIHVATTNIPMCWLETNHVEIVWCKQLVMALNRALFDSVDLSTRQISMNSTYRNSVFHHHLIHHSGIRIRSREKYSEMTKLDHRGQWIENIKKHFTVKYMRGVGETHWHMVRLSTLPGYEILTVLALNLETVDWIFACNANLPKGSSRVCSEAIHLTHISEIAPSKKYKRRYFQINMKEVMKNHPEMTHIVFRTVPTNEPVVFHVDIHDESERLITVDLPKWWSPRKHVVIENSAEKAIDYELVLPQLQHITQNYQLSLEVVKCPIKNHHASASLLAPWSNENFHGFITDTDNNPINIRLYSSKPTSANHSSASIKLKLEPACTYRVSLQSTIFGSLGQIARVYTPLLLTNIAVVLLMSLRYQLKTLGKGYCAIIFVALSEGTRPYYVLTLTKFLSQMLNSPNAASILPRPDINYLMNEGTDFFLLPLLLFLCSVGITWILVIVFSISLIAMESTVHKLSLRFLARAANLKISWTDHVMNVLHKVPIVVAFLLVLLSITTCGGLALCLGMVFYFLRLTQMSQDFVEEVVWYTLKKIAKKFKGWFSKKRIASTDHPSIENIKEEITEQEQEQPSNEKNTKDGGNPTTSTNADGENSGEESPEEIDEEQDGSVEKDNEILDNSTDREHTEDVDEVRDEGQTETIDEGTPEEDSELSSAYNAIFFHSTLFFLWCIVTVINIPAVLTWAHNFKYNTSLTPDSSFIPGVILNMCALALWQFEFPKTGRKWSDKLEIIIMALAIASLLFATVSLYRLNYILTFTIVIVTLHQLFAPKCDENNVSLEGNDSSDDRNKYSNIKSKMQ</sequence>
<dbReference type="Gene3D" id="3.40.50.1820">
    <property type="entry name" value="alpha/beta hydrolase"/>
    <property type="match status" value="1"/>
</dbReference>
<dbReference type="Pfam" id="PF24660">
    <property type="entry name" value="PGAP1_3rd"/>
    <property type="match status" value="1"/>
</dbReference>
<dbReference type="GO" id="GO:0050185">
    <property type="term" value="F:phosphatidylinositol deacylase activity"/>
    <property type="evidence" value="ECO:0007669"/>
    <property type="project" value="TreeGrafter"/>
</dbReference>
<feature type="region of interest" description="Disordered" evidence="11">
    <location>
        <begin position="802"/>
        <end position="897"/>
    </location>
</feature>
<dbReference type="InterPro" id="IPR012908">
    <property type="entry name" value="PGAP1-ab_dom-like"/>
</dbReference>
<keyword evidence="6 10" id="KW-0256">Endoplasmic reticulum</keyword>
<accession>A0A9N9SA08</accession>
<feature type="transmembrane region" description="Helical" evidence="10">
    <location>
        <begin position="7"/>
        <end position="27"/>
    </location>
</feature>
<feature type="domain" description="GPI inositol-deacylase PGAP1-like alpha/beta" evidence="12">
    <location>
        <begin position="78"/>
        <end position="284"/>
    </location>
</feature>
<feature type="compositionally biased region" description="Acidic residues" evidence="11">
    <location>
        <begin position="888"/>
        <end position="897"/>
    </location>
</feature>
<dbReference type="PANTHER" id="PTHR15495:SF7">
    <property type="entry name" value="GPI INOSITOL-DEACYLASE"/>
    <property type="match status" value="1"/>
</dbReference>
<feature type="compositionally biased region" description="Acidic residues" evidence="11">
    <location>
        <begin position="841"/>
        <end position="856"/>
    </location>
</feature>
<keyword evidence="8 10" id="KW-1133">Transmembrane helix</keyword>
<evidence type="ECO:0000256" key="1">
    <source>
        <dbReference type="ARBA" id="ARBA00004477"/>
    </source>
</evidence>
<name>A0A9N9SA08_PHACE</name>
<evidence type="ECO:0000256" key="10">
    <source>
        <dbReference type="RuleBase" id="RU365011"/>
    </source>
</evidence>
<evidence type="ECO:0000256" key="2">
    <source>
        <dbReference type="ARBA" id="ARBA00006931"/>
    </source>
</evidence>
<evidence type="ECO:0000256" key="8">
    <source>
        <dbReference type="ARBA" id="ARBA00022989"/>
    </source>
</evidence>
<dbReference type="GO" id="GO:0006888">
    <property type="term" value="P:endoplasmic reticulum to Golgi vesicle-mediated transport"/>
    <property type="evidence" value="ECO:0007669"/>
    <property type="project" value="TreeGrafter"/>
</dbReference>
<evidence type="ECO:0000256" key="4">
    <source>
        <dbReference type="ARBA" id="ARBA00022692"/>
    </source>
</evidence>
<evidence type="ECO:0000256" key="11">
    <source>
        <dbReference type="SAM" id="MobiDB-lite"/>
    </source>
</evidence>
<evidence type="ECO:0000313" key="15">
    <source>
        <dbReference type="Proteomes" id="UP001153737"/>
    </source>
</evidence>
<keyword evidence="5 10" id="KW-0378">Hydrolase</keyword>
<proteinExistence type="inferred from homology"/>
<dbReference type="Pfam" id="PF07819">
    <property type="entry name" value="PGAP1"/>
    <property type="match status" value="1"/>
</dbReference>
<evidence type="ECO:0000313" key="14">
    <source>
        <dbReference type="EMBL" id="CAG9812524.1"/>
    </source>
</evidence>
<dbReference type="GO" id="GO:0006505">
    <property type="term" value="P:GPI anchor metabolic process"/>
    <property type="evidence" value="ECO:0007669"/>
    <property type="project" value="TreeGrafter"/>
</dbReference>
<evidence type="ECO:0000256" key="3">
    <source>
        <dbReference type="ARBA" id="ARBA00022448"/>
    </source>
</evidence>
<dbReference type="OrthoDB" id="348976at2759"/>
<feature type="region of interest" description="Disordered" evidence="11">
    <location>
        <begin position="1026"/>
        <end position="1046"/>
    </location>
</feature>
<dbReference type="Pfam" id="PF25140">
    <property type="entry name" value="PGAP1_TMD"/>
    <property type="match status" value="1"/>
</dbReference>
<dbReference type="Proteomes" id="UP001153737">
    <property type="component" value="Chromosome 1"/>
</dbReference>
<feature type="domain" description="GPI inositol-deacylase transmembrane" evidence="13">
    <location>
        <begin position="902"/>
        <end position="1009"/>
    </location>
</feature>
<evidence type="ECO:0000256" key="5">
    <source>
        <dbReference type="ARBA" id="ARBA00022801"/>
    </source>
</evidence>
<dbReference type="PANTHER" id="PTHR15495">
    <property type="entry name" value="NEGATIVE REGULATOR OF VESICLE FORMATION-RELATED"/>
    <property type="match status" value="1"/>
</dbReference>
<dbReference type="EMBL" id="OU896707">
    <property type="protein sequence ID" value="CAG9812524.1"/>
    <property type="molecule type" value="Genomic_DNA"/>
</dbReference>